<evidence type="ECO:0000256" key="2">
    <source>
        <dbReference type="SAM" id="Phobius"/>
    </source>
</evidence>
<feature type="chain" id="PRO_5036485240" description="WSC domain-containing protein" evidence="3">
    <location>
        <begin position="21"/>
        <end position="463"/>
    </location>
</feature>
<keyword evidence="2" id="KW-1133">Transmembrane helix</keyword>
<dbReference type="Proteomes" id="UP000005408">
    <property type="component" value="Unassembled WGS sequence"/>
</dbReference>
<evidence type="ECO:0000313" key="5">
    <source>
        <dbReference type="Proteomes" id="UP000005408"/>
    </source>
</evidence>
<accession>A0A8W8LWR4</accession>
<feature type="signal peptide" evidence="3">
    <location>
        <begin position="1"/>
        <end position="20"/>
    </location>
</feature>
<feature type="compositionally biased region" description="Basic and acidic residues" evidence="1">
    <location>
        <begin position="327"/>
        <end position="336"/>
    </location>
</feature>
<evidence type="ECO:0000256" key="1">
    <source>
        <dbReference type="SAM" id="MobiDB-lite"/>
    </source>
</evidence>
<feature type="transmembrane region" description="Helical" evidence="2">
    <location>
        <begin position="354"/>
        <end position="376"/>
    </location>
</feature>
<keyword evidence="5" id="KW-1185">Reference proteome</keyword>
<keyword evidence="2" id="KW-0472">Membrane</keyword>
<protein>
    <recommendedName>
        <fullName evidence="6">WSC domain-containing protein</fullName>
    </recommendedName>
</protein>
<feature type="region of interest" description="Disordered" evidence="1">
    <location>
        <begin position="443"/>
        <end position="463"/>
    </location>
</feature>
<feature type="region of interest" description="Disordered" evidence="1">
    <location>
        <begin position="324"/>
        <end position="344"/>
    </location>
</feature>
<keyword evidence="2" id="KW-0812">Transmembrane</keyword>
<reference evidence="4" key="1">
    <citation type="submission" date="2022-08" db="UniProtKB">
        <authorList>
            <consortium name="EnsemblMetazoa"/>
        </authorList>
    </citation>
    <scope>IDENTIFICATION</scope>
    <source>
        <strain evidence="4">05x7-T-G4-1.051#20</strain>
    </source>
</reference>
<evidence type="ECO:0000256" key="3">
    <source>
        <dbReference type="SAM" id="SignalP"/>
    </source>
</evidence>
<proteinExistence type="predicted"/>
<dbReference type="EnsemblMetazoa" id="G30103.1">
    <property type="protein sequence ID" value="G30103.1:cds"/>
    <property type="gene ID" value="G30103"/>
</dbReference>
<evidence type="ECO:0000313" key="4">
    <source>
        <dbReference type="EnsemblMetazoa" id="G30103.1:cds"/>
    </source>
</evidence>
<dbReference type="AlphaFoldDB" id="A0A8W8LWR4"/>
<evidence type="ECO:0008006" key="6">
    <source>
        <dbReference type="Google" id="ProtNLM"/>
    </source>
</evidence>
<organism evidence="4 5">
    <name type="scientific">Magallana gigas</name>
    <name type="common">Pacific oyster</name>
    <name type="synonym">Crassostrea gigas</name>
    <dbReference type="NCBI Taxonomy" id="29159"/>
    <lineage>
        <taxon>Eukaryota</taxon>
        <taxon>Metazoa</taxon>
        <taxon>Spiralia</taxon>
        <taxon>Lophotrochozoa</taxon>
        <taxon>Mollusca</taxon>
        <taxon>Bivalvia</taxon>
        <taxon>Autobranchia</taxon>
        <taxon>Pteriomorphia</taxon>
        <taxon>Ostreida</taxon>
        <taxon>Ostreoidea</taxon>
        <taxon>Ostreidae</taxon>
        <taxon>Magallana</taxon>
    </lineage>
</organism>
<sequence>MGQLNFFLLSFATLATKCLGNFTTVSLQNWFMAQMVCTSEGKVLPSELTNAMSSSQYYWTGYHIRRSNWIQIIGCFDETDVKRLTRASYSFHFPSAGLCQEVCVNSNSLVFGLKSNVCACLEKTPSQGRKEFHDCEFPCDKEYSNETSIKFQNDCGGCETYTLFKTGSYPELSPSQKHDCLSIQCAVEDNRFVEQRCTSFIYNKVCNTTAYRLPGNWNEAVILCKAVYDSYLLGNVDLTDIDQACSIIQGQLQGPSWLGIAKETYISMDGVQDKISKLLSLRPERCLKCNRENCVFADCSEDNNFMCLEKTKLIMTQINGRCSENSTSDHDKESEPKQNATFETRGKDSSSSLIAVPVCLTVLFLFIGAIVIVFFIRWKNNKDSQNKEQSSTNKCNYADNAEYSNVEKPAESNYCELQQPNSINSLANYSQLQLEGVDNNGYSDLPKNSAASDNSANDIYDNM</sequence>
<keyword evidence="3" id="KW-0732">Signal</keyword>
<name>A0A8W8LWR4_MAGGI</name>